<evidence type="ECO:0000259" key="1">
    <source>
        <dbReference type="PROSITE" id="PS50181"/>
    </source>
</evidence>
<name>A0A8H5TK34_FUSHE</name>
<keyword evidence="3" id="KW-1185">Reference proteome</keyword>
<gene>
    <name evidence="2" type="ORF">FHETE_4421</name>
</gene>
<dbReference type="InterPro" id="IPR036047">
    <property type="entry name" value="F-box-like_dom_sf"/>
</dbReference>
<dbReference type="EMBL" id="JAAGWQ010000075">
    <property type="protein sequence ID" value="KAF5670514.1"/>
    <property type="molecule type" value="Genomic_DNA"/>
</dbReference>
<dbReference type="AlphaFoldDB" id="A0A8H5TK34"/>
<feature type="domain" description="F-box" evidence="1">
    <location>
        <begin position="5"/>
        <end position="50"/>
    </location>
</feature>
<reference evidence="2 3" key="1">
    <citation type="submission" date="2020-05" db="EMBL/GenBank/DDBJ databases">
        <title>Identification and distribution of gene clusters putatively required for synthesis of sphingolipid metabolism inhibitors in phylogenetically diverse species of the filamentous fungus Fusarium.</title>
        <authorList>
            <person name="Kim H.-S."/>
            <person name="Busman M."/>
            <person name="Brown D.W."/>
            <person name="Divon H."/>
            <person name="Uhlig S."/>
            <person name="Proctor R.H."/>
        </authorList>
    </citation>
    <scope>NUCLEOTIDE SEQUENCE [LARGE SCALE GENOMIC DNA]</scope>
    <source>
        <strain evidence="2 3">NRRL 20693</strain>
    </source>
</reference>
<organism evidence="2 3">
    <name type="scientific">Fusarium heterosporum</name>
    <dbReference type="NCBI Taxonomy" id="42747"/>
    <lineage>
        <taxon>Eukaryota</taxon>
        <taxon>Fungi</taxon>
        <taxon>Dikarya</taxon>
        <taxon>Ascomycota</taxon>
        <taxon>Pezizomycotina</taxon>
        <taxon>Sordariomycetes</taxon>
        <taxon>Hypocreomycetidae</taxon>
        <taxon>Hypocreales</taxon>
        <taxon>Nectriaceae</taxon>
        <taxon>Fusarium</taxon>
        <taxon>Fusarium heterosporum species complex</taxon>
    </lineage>
</organism>
<protein>
    <submittedName>
        <fullName evidence="2">F-box domain-containing protein</fullName>
    </submittedName>
</protein>
<proteinExistence type="predicted"/>
<dbReference type="SUPFAM" id="SSF81383">
    <property type="entry name" value="F-box domain"/>
    <property type="match status" value="1"/>
</dbReference>
<dbReference type="CDD" id="cd09917">
    <property type="entry name" value="F-box_SF"/>
    <property type="match status" value="1"/>
</dbReference>
<comment type="caution">
    <text evidence="2">The sequence shown here is derived from an EMBL/GenBank/DDBJ whole genome shotgun (WGS) entry which is preliminary data.</text>
</comment>
<evidence type="ECO:0000313" key="3">
    <source>
        <dbReference type="Proteomes" id="UP000567885"/>
    </source>
</evidence>
<sequence>MTKQRDLFNGLPVELLDMIIPHVPRQQLAKLRSSCRRLSEVVSPFLFRAIKITFAERHIQRLEGVSSSTMIAHSVQELIFLTAQTRDTRTIPGGHIHMDATNYIA</sequence>
<dbReference type="InterPro" id="IPR001810">
    <property type="entry name" value="F-box_dom"/>
</dbReference>
<accession>A0A8H5TK34</accession>
<dbReference type="PROSITE" id="PS50181">
    <property type="entry name" value="FBOX"/>
    <property type="match status" value="1"/>
</dbReference>
<dbReference type="Proteomes" id="UP000567885">
    <property type="component" value="Unassembled WGS sequence"/>
</dbReference>
<dbReference type="OrthoDB" id="5055179at2759"/>
<evidence type="ECO:0000313" key="2">
    <source>
        <dbReference type="EMBL" id="KAF5670514.1"/>
    </source>
</evidence>